<keyword evidence="1" id="KW-0282">Flagellum</keyword>
<sequence>MSVVPVEARSYVHSAIAKASARTGVDFNYLLGQAQVESGLQTNARAGTSSATGLYQFVEQSWLGVVKAHGAEHGMAWAADSIRQGSNGRYYVADSATRHAILQLRNDPQASSLMAAEHAADNKAALEGALGRAATGTDLYMAHFLGLGGARQFLTTMQASPDRPAAAMFPAAARANRSIFYGAGGQPRSLAEIYDRMATRLDRGAKAGGGSGVDTGDAPGGFPVNRMQPAVLMNGFDGDVIMGNEAQGNDEAWLATTLANLNVVRSRGGDATAPQMQMQMASLYRPTPESARLAYSILANLGNA</sequence>
<dbReference type="InterPro" id="IPR023346">
    <property type="entry name" value="Lysozyme-like_dom_sf"/>
</dbReference>
<proteinExistence type="predicted"/>
<organism evidence="1 2">
    <name type="scientific">Sphingomonas hengshuiensis</name>
    <dbReference type="NCBI Taxonomy" id="1609977"/>
    <lineage>
        <taxon>Bacteria</taxon>
        <taxon>Pseudomonadati</taxon>
        <taxon>Pseudomonadota</taxon>
        <taxon>Alphaproteobacteria</taxon>
        <taxon>Sphingomonadales</taxon>
        <taxon>Sphingomonadaceae</taxon>
        <taxon>Sphingomonas</taxon>
    </lineage>
</organism>
<dbReference type="Proteomes" id="UP000248614">
    <property type="component" value="Unassembled WGS sequence"/>
</dbReference>
<comment type="caution">
    <text evidence="1">The sequence shown here is derived from an EMBL/GenBank/DDBJ whole genome shotgun (WGS) entry which is preliminary data.</text>
</comment>
<dbReference type="EMBL" id="QFNF01000001">
    <property type="protein sequence ID" value="PZO81147.1"/>
    <property type="molecule type" value="Genomic_DNA"/>
</dbReference>
<keyword evidence="1" id="KW-0966">Cell projection</keyword>
<evidence type="ECO:0000313" key="1">
    <source>
        <dbReference type="EMBL" id="PZO81147.1"/>
    </source>
</evidence>
<protein>
    <submittedName>
        <fullName evidence="1">Flagellar biosynthesis protein FlgJ</fullName>
    </submittedName>
</protein>
<dbReference type="Gene3D" id="1.10.530.10">
    <property type="match status" value="1"/>
</dbReference>
<dbReference type="AlphaFoldDB" id="A0A2W4ZIF0"/>
<reference evidence="1 2" key="1">
    <citation type="submission" date="2017-08" db="EMBL/GenBank/DDBJ databases">
        <title>Infants hospitalized years apart are colonized by the same room-sourced microbial strains.</title>
        <authorList>
            <person name="Brooks B."/>
            <person name="Olm M.R."/>
            <person name="Firek B.A."/>
            <person name="Baker R."/>
            <person name="Thomas B.C."/>
            <person name="Morowitz M.J."/>
            <person name="Banfield J.F."/>
        </authorList>
    </citation>
    <scope>NUCLEOTIDE SEQUENCE [LARGE SCALE GENOMIC DNA]</scope>
    <source>
        <strain evidence="1">S2_018_000_R3_110</strain>
    </source>
</reference>
<accession>A0A2W4ZIF0</accession>
<dbReference type="SUPFAM" id="SSF53955">
    <property type="entry name" value="Lysozyme-like"/>
    <property type="match status" value="1"/>
</dbReference>
<evidence type="ECO:0000313" key="2">
    <source>
        <dbReference type="Proteomes" id="UP000248614"/>
    </source>
</evidence>
<keyword evidence="1" id="KW-0969">Cilium</keyword>
<gene>
    <name evidence="1" type="ORF">DI632_00835</name>
</gene>
<name>A0A2W4ZIF0_9SPHN</name>